<dbReference type="Gene3D" id="3.30.300.20">
    <property type="match status" value="1"/>
</dbReference>
<name>A0A7S0CS03_9EUKA</name>
<evidence type="ECO:0008006" key="4">
    <source>
        <dbReference type="Google" id="ProtNLM"/>
    </source>
</evidence>
<evidence type="ECO:0000313" key="3">
    <source>
        <dbReference type="EMBL" id="CAD8432339.1"/>
    </source>
</evidence>
<feature type="compositionally biased region" description="Basic and acidic residues" evidence="1">
    <location>
        <begin position="193"/>
        <end position="216"/>
    </location>
</feature>
<accession>A0A7S0CS03</accession>
<feature type="compositionally biased region" description="Low complexity" evidence="1">
    <location>
        <begin position="252"/>
        <end position="261"/>
    </location>
</feature>
<feature type="region of interest" description="Disordered" evidence="1">
    <location>
        <begin position="239"/>
        <end position="261"/>
    </location>
</feature>
<dbReference type="EMBL" id="HBEM01002941">
    <property type="protein sequence ID" value="CAD8432339.1"/>
    <property type="molecule type" value="Transcribed_RNA"/>
</dbReference>
<protein>
    <recommendedName>
        <fullName evidence="4">Ribosome-binding factor A</fullName>
    </recommendedName>
</protein>
<feature type="signal peptide" evidence="2">
    <location>
        <begin position="1"/>
        <end position="24"/>
    </location>
</feature>
<dbReference type="InterPro" id="IPR015946">
    <property type="entry name" value="KH_dom-like_a/b"/>
</dbReference>
<dbReference type="InterPro" id="IPR000238">
    <property type="entry name" value="RbfA"/>
</dbReference>
<keyword evidence="2" id="KW-0732">Signal</keyword>
<sequence>MTSGGAHLGLWWGLWVGLSVLASGKTLKPYSSACTRTPNARSFNIAPIVPPYTLSTPCATGCPRSRRLGLALRARKRKGGNGAARSERLEVIYQRVLEFEFEIGLTDPVLAGVSLLQVEMHKQLSVVRAYVSGDAKESESIKEALKRAKGYLRSAMAREVSIMRTPDLKFIFVPSMGSPATAEGVTLSSMSDSRSRDRDDESDDRYGYGGEERYQDYQDASQGDSSYLDLVERMEAEQRREILRRLGGGESDGSTSTSSRT</sequence>
<evidence type="ECO:0000256" key="2">
    <source>
        <dbReference type="SAM" id="SignalP"/>
    </source>
</evidence>
<dbReference type="AlphaFoldDB" id="A0A7S0CS03"/>
<dbReference type="Pfam" id="PF02033">
    <property type="entry name" value="RBFA"/>
    <property type="match status" value="1"/>
</dbReference>
<gene>
    <name evidence="3" type="ORF">LAMO00422_LOCUS2094</name>
</gene>
<feature type="region of interest" description="Disordered" evidence="1">
    <location>
        <begin position="182"/>
        <end position="226"/>
    </location>
</feature>
<dbReference type="GO" id="GO:0006364">
    <property type="term" value="P:rRNA processing"/>
    <property type="evidence" value="ECO:0007669"/>
    <property type="project" value="InterPro"/>
</dbReference>
<organism evidence="3">
    <name type="scientific">Amorphochlora amoebiformis</name>
    <dbReference type="NCBI Taxonomy" id="1561963"/>
    <lineage>
        <taxon>Eukaryota</taxon>
        <taxon>Sar</taxon>
        <taxon>Rhizaria</taxon>
        <taxon>Cercozoa</taxon>
        <taxon>Chlorarachniophyceae</taxon>
        <taxon>Amorphochlora</taxon>
    </lineage>
</organism>
<evidence type="ECO:0000256" key="1">
    <source>
        <dbReference type="SAM" id="MobiDB-lite"/>
    </source>
</evidence>
<feature type="chain" id="PRO_5031135962" description="Ribosome-binding factor A" evidence="2">
    <location>
        <begin position="25"/>
        <end position="261"/>
    </location>
</feature>
<proteinExistence type="predicted"/>
<dbReference type="SUPFAM" id="SSF89919">
    <property type="entry name" value="Ribosome-binding factor A, RbfA"/>
    <property type="match status" value="1"/>
</dbReference>
<dbReference type="InterPro" id="IPR023799">
    <property type="entry name" value="RbfA_dom_sf"/>
</dbReference>
<reference evidence="3" key="1">
    <citation type="submission" date="2021-01" db="EMBL/GenBank/DDBJ databases">
        <authorList>
            <person name="Corre E."/>
            <person name="Pelletier E."/>
            <person name="Niang G."/>
            <person name="Scheremetjew M."/>
            <person name="Finn R."/>
            <person name="Kale V."/>
            <person name="Holt S."/>
            <person name="Cochrane G."/>
            <person name="Meng A."/>
            <person name="Brown T."/>
            <person name="Cohen L."/>
        </authorList>
    </citation>
    <scope>NUCLEOTIDE SEQUENCE</scope>
    <source>
        <strain evidence="3">CCMP2058</strain>
    </source>
</reference>